<evidence type="ECO:0000256" key="1">
    <source>
        <dbReference type="SAM" id="Phobius"/>
    </source>
</evidence>
<evidence type="ECO:0000313" key="2">
    <source>
        <dbReference type="EMBL" id="SFN85367.1"/>
    </source>
</evidence>
<dbReference type="EMBL" id="FOVL01000021">
    <property type="protein sequence ID" value="SFN85367.1"/>
    <property type="molecule type" value="Genomic_DNA"/>
</dbReference>
<reference evidence="2 3" key="1">
    <citation type="submission" date="2016-10" db="EMBL/GenBank/DDBJ databases">
        <authorList>
            <person name="de Groot N.N."/>
        </authorList>
    </citation>
    <scope>NUCLEOTIDE SEQUENCE [LARGE SCALE GENOMIC DNA]</scope>
    <source>
        <strain evidence="2 3">DSM 17794</strain>
    </source>
</reference>
<feature type="transmembrane region" description="Helical" evidence="1">
    <location>
        <begin position="12"/>
        <end position="36"/>
    </location>
</feature>
<dbReference type="STRING" id="287099.SAMN05660413_02815"/>
<protein>
    <submittedName>
        <fullName evidence="2">Uncharacterized protein</fullName>
    </submittedName>
</protein>
<keyword evidence="1" id="KW-0812">Transmembrane</keyword>
<evidence type="ECO:0000313" key="3">
    <source>
        <dbReference type="Proteomes" id="UP000199153"/>
    </source>
</evidence>
<dbReference type="RefSeq" id="WP_139220660.1">
    <property type="nucleotide sequence ID" value="NZ_FOVL01000021.1"/>
</dbReference>
<dbReference type="AlphaFoldDB" id="A0A1I5CEK1"/>
<dbReference type="OrthoDB" id="5190630at2"/>
<dbReference type="Proteomes" id="UP000199153">
    <property type="component" value="Unassembled WGS sequence"/>
</dbReference>
<keyword evidence="1" id="KW-0472">Membrane</keyword>
<proteinExistence type="predicted"/>
<name>A0A1I5CEK1_9FLAO</name>
<gene>
    <name evidence="2" type="ORF">SAMN05660413_02815</name>
</gene>
<organism evidence="2 3">
    <name type="scientific">Salegentibacter flavus</name>
    <dbReference type="NCBI Taxonomy" id="287099"/>
    <lineage>
        <taxon>Bacteria</taxon>
        <taxon>Pseudomonadati</taxon>
        <taxon>Bacteroidota</taxon>
        <taxon>Flavobacteriia</taxon>
        <taxon>Flavobacteriales</taxon>
        <taxon>Flavobacteriaceae</taxon>
        <taxon>Salegentibacter</taxon>
    </lineage>
</organism>
<sequence>MNEWFNSLDIKLQVIFISSLTSIVIFFLGWLFRVIYERTSLNYRLKKEFQFEQKKKLKEEIAKNKTHLLNSIEELNHRLWNFSQHVDKNWHKIEDPQWHENDQYYLKSFIYRYLKFLYWTLKTEKDTISVDTTIADNSDILFLKYVKTFKDIFTDADLLEELNYDRSKNTNHFFKNDLVGYSKYVLNPNGRVLDFDEFQSVINRKHTEFKEVVNYFSNIENNKNDKNDKNLNILRCFHLISIQFLNTFGHDYQKTKISKIYRITDLYRPEIQIKNGLNEFIEKSKLKSEMKQMLSKITVPNNGYHKWRADLKRQYLKLSTNWS</sequence>
<accession>A0A1I5CEK1</accession>
<keyword evidence="1" id="KW-1133">Transmembrane helix</keyword>
<keyword evidence="3" id="KW-1185">Reference proteome</keyword>